<protein>
    <submittedName>
        <fullName evidence="2">Uu.00g132930.m01.CDS01</fullName>
    </submittedName>
</protein>
<feature type="compositionally biased region" description="Basic and acidic residues" evidence="1">
    <location>
        <begin position="173"/>
        <end position="183"/>
    </location>
</feature>
<feature type="region of interest" description="Disordered" evidence="1">
    <location>
        <begin position="173"/>
        <end position="195"/>
    </location>
</feature>
<name>A0AAI8VTQ4_9PEZI</name>
<feature type="compositionally biased region" description="Low complexity" evidence="1">
    <location>
        <begin position="59"/>
        <end position="72"/>
    </location>
</feature>
<feature type="compositionally biased region" description="Acidic residues" evidence="1">
    <location>
        <begin position="399"/>
        <end position="409"/>
    </location>
</feature>
<feature type="region of interest" description="Disordered" evidence="1">
    <location>
        <begin position="309"/>
        <end position="489"/>
    </location>
</feature>
<feature type="compositionally biased region" description="Pro residues" evidence="1">
    <location>
        <begin position="473"/>
        <end position="484"/>
    </location>
</feature>
<feature type="compositionally biased region" description="Acidic residues" evidence="1">
    <location>
        <begin position="354"/>
        <end position="365"/>
    </location>
</feature>
<feature type="compositionally biased region" description="Polar residues" evidence="1">
    <location>
        <begin position="370"/>
        <end position="379"/>
    </location>
</feature>
<sequence>MSAHFYNNPPSTSYIPPPTYPFSDAASFAHHGHQYTQGGQFNTASPGLAVSNGAVVRTRTQPQPQPAAASQSTPPPPRTTGQKDALSQAALEARLAATAADGSGNAKTWNYPHTRGSNVVDFRAEIEERTKNGESCDQIAAALIAKGVHTSSKTISRQRILMGLRKRAVRKENPNRKAPYERKHGPRKVQPKVVAQKERQSQITQMTEQGLSAEEIASIMISRGMPLVKGASTIRRLQSSWKLRMDPHRVKRNARHMARKRARLEQRAEFERYAAELGLQDSAGWVAQKMSEPAVQQLRKDRSHVLMGEHAPKSGDRKNAAVARPGNPRGSGNKQHPNKSTTDAGLATAHQDSDFDGDSSDESSDDGSHAQIQRPTRSRPSGGARPSENYNTVKHPGDPSDDSESVDSEYEPHQNLPTATPRFEPMPAISPVGGGDYQDDSDYGPMMQDNDYDDDDDAEQMGDINSPQDNTQAPPPTQQQPPAPSVAFPAPVLPVEEANANKETIGSINSQIAAAQSLKDLLEARMNGTPMRGNLTGLPPSLADIAAARKEAKTATEAILAML</sequence>
<feature type="region of interest" description="Disordered" evidence="1">
    <location>
        <begin position="59"/>
        <end position="84"/>
    </location>
</feature>
<gene>
    <name evidence="2" type="ORF">KHLLAP_LOCUS10952</name>
</gene>
<feature type="compositionally biased region" description="Acidic residues" evidence="1">
    <location>
        <begin position="450"/>
        <end position="460"/>
    </location>
</feature>
<comment type="caution">
    <text evidence="2">The sequence shown here is derived from an EMBL/GenBank/DDBJ whole genome shotgun (WGS) entry which is preliminary data.</text>
</comment>
<evidence type="ECO:0000256" key="1">
    <source>
        <dbReference type="SAM" id="MobiDB-lite"/>
    </source>
</evidence>
<evidence type="ECO:0000313" key="2">
    <source>
        <dbReference type="EMBL" id="CAJ2510484.1"/>
    </source>
</evidence>
<organism evidence="2 3">
    <name type="scientific">Anthostomella pinea</name>
    <dbReference type="NCBI Taxonomy" id="933095"/>
    <lineage>
        <taxon>Eukaryota</taxon>
        <taxon>Fungi</taxon>
        <taxon>Dikarya</taxon>
        <taxon>Ascomycota</taxon>
        <taxon>Pezizomycotina</taxon>
        <taxon>Sordariomycetes</taxon>
        <taxon>Xylariomycetidae</taxon>
        <taxon>Xylariales</taxon>
        <taxon>Xylariaceae</taxon>
        <taxon>Anthostomella</taxon>
    </lineage>
</organism>
<accession>A0AAI8VTQ4</accession>
<feature type="compositionally biased region" description="Polar residues" evidence="1">
    <location>
        <begin position="330"/>
        <end position="343"/>
    </location>
</feature>
<evidence type="ECO:0000313" key="3">
    <source>
        <dbReference type="Proteomes" id="UP001295740"/>
    </source>
</evidence>
<dbReference type="EMBL" id="CAUWAG010000016">
    <property type="protein sequence ID" value="CAJ2510484.1"/>
    <property type="molecule type" value="Genomic_DNA"/>
</dbReference>
<dbReference type="AlphaFoldDB" id="A0AAI8VTQ4"/>
<dbReference type="Proteomes" id="UP001295740">
    <property type="component" value="Unassembled WGS sequence"/>
</dbReference>
<keyword evidence="3" id="KW-1185">Reference proteome</keyword>
<proteinExistence type="predicted"/>
<feature type="region of interest" description="Disordered" evidence="1">
    <location>
        <begin position="1"/>
        <end position="26"/>
    </location>
</feature>
<reference evidence="2" key="1">
    <citation type="submission" date="2023-10" db="EMBL/GenBank/DDBJ databases">
        <authorList>
            <person name="Hackl T."/>
        </authorList>
    </citation>
    <scope>NUCLEOTIDE SEQUENCE</scope>
</reference>
<feature type="compositionally biased region" description="Basic and acidic residues" evidence="1">
    <location>
        <begin position="310"/>
        <end position="319"/>
    </location>
</feature>